<dbReference type="EMBL" id="JAPFQN010000011">
    <property type="protein sequence ID" value="MCX2745830.1"/>
    <property type="molecule type" value="Genomic_DNA"/>
</dbReference>
<dbReference type="RefSeq" id="WP_266058431.1">
    <property type="nucleotide sequence ID" value="NZ_JAPFQN010000011.1"/>
</dbReference>
<reference evidence="1 2" key="1">
    <citation type="submission" date="2022-11" db="EMBL/GenBank/DDBJ databases">
        <title>The characterization of three novel Bacteroidetes species and genomic analysis of their roles in tidal elemental geochemical cycles.</title>
        <authorList>
            <person name="Ma K."/>
        </authorList>
    </citation>
    <scope>NUCLEOTIDE SEQUENCE [LARGE SCALE GENOMIC DNA]</scope>
    <source>
        <strain evidence="1 2">M17</strain>
    </source>
</reference>
<protein>
    <submittedName>
        <fullName evidence="1">Uncharacterized protein</fullName>
    </submittedName>
</protein>
<gene>
    <name evidence="1" type="ORF">OO013_18250</name>
</gene>
<name>A0ABT3RW34_9BACT</name>
<evidence type="ECO:0000313" key="1">
    <source>
        <dbReference type="EMBL" id="MCX2745830.1"/>
    </source>
</evidence>
<proteinExistence type="predicted"/>
<accession>A0ABT3RW34</accession>
<organism evidence="1 2">
    <name type="scientific">Mangrovivirga halotolerans</name>
    <dbReference type="NCBI Taxonomy" id="2993936"/>
    <lineage>
        <taxon>Bacteria</taxon>
        <taxon>Pseudomonadati</taxon>
        <taxon>Bacteroidota</taxon>
        <taxon>Cytophagia</taxon>
        <taxon>Cytophagales</taxon>
        <taxon>Mangrovivirgaceae</taxon>
        <taxon>Mangrovivirga</taxon>
    </lineage>
</organism>
<comment type="caution">
    <text evidence="1">The sequence shown here is derived from an EMBL/GenBank/DDBJ whole genome shotgun (WGS) entry which is preliminary data.</text>
</comment>
<dbReference type="Proteomes" id="UP001209885">
    <property type="component" value="Unassembled WGS sequence"/>
</dbReference>
<sequence length="141" mass="16491">MIDLNDNTAGIKEFVSTSIERFRSEKGNFNSIGIYCCPWSGWISINFNIEKTLTETDNNCPDFEYVEFGLLDIPEWQDEYENDNPEFKIGDTIKIHDHDLGDENFNSLIFDYLRPITVEIKDNYKSDFLLQMLDSNLVEKI</sequence>
<keyword evidence="2" id="KW-1185">Reference proteome</keyword>
<evidence type="ECO:0000313" key="2">
    <source>
        <dbReference type="Proteomes" id="UP001209885"/>
    </source>
</evidence>